<feature type="compositionally biased region" description="Basic residues" evidence="5">
    <location>
        <begin position="457"/>
        <end position="467"/>
    </location>
</feature>
<accession>A0AAV0VSL1</accession>
<dbReference type="GO" id="GO:0016018">
    <property type="term" value="F:cyclosporin A binding"/>
    <property type="evidence" value="ECO:0007669"/>
    <property type="project" value="TreeGrafter"/>
</dbReference>
<dbReference type="GO" id="GO:0005739">
    <property type="term" value="C:mitochondrion"/>
    <property type="evidence" value="ECO:0007669"/>
    <property type="project" value="TreeGrafter"/>
</dbReference>
<dbReference type="InterPro" id="IPR002130">
    <property type="entry name" value="Cyclophilin-type_PPIase_dom"/>
</dbReference>
<feature type="compositionally biased region" description="Basic and acidic residues" evidence="5">
    <location>
        <begin position="219"/>
        <end position="235"/>
    </location>
</feature>
<reference evidence="7 8" key="1">
    <citation type="submission" date="2023-01" db="EMBL/GenBank/DDBJ databases">
        <authorList>
            <person name="Whitehead M."/>
        </authorList>
    </citation>
    <scope>NUCLEOTIDE SEQUENCE [LARGE SCALE GENOMIC DNA]</scope>
</reference>
<feature type="region of interest" description="Disordered" evidence="5">
    <location>
        <begin position="415"/>
        <end position="548"/>
    </location>
</feature>
<evidence type="ECO:0000256" key="2">
    <source>
        <dbReference type="ARBA" id="ARBA00013194"/>
    </source>
</evidence>
<evidence type="ECO:0000313" key="7">
    <source>
        <dbReference type="EMBL" id="CAI6346590.1"/>
    </source>
</evidence>
<gene>
    <name evidence="7" type="ORF">MEUPH1_LOCUS3484</name>
</gene>
<organism evidence="7 8">
    <name type="scientific">Macrosiphum euphorbiae</name>
    <name type="common">potato aphid</name>
    <dbReference type="NCBI Taxonomy" id="13131"/>
    <lineage>
        <taxon>Eukaryota</taxon>
        <taxon>Metazoa</taxon>
        <taxon>Ecdysozoa</taxon>
        <taxon>Arthropoda</taxon>
        <taxon>Hexapoda</taxon>
        <taxon>Insecta</taxon>
        <taxon>Pterygota</taxon>
        <taxon>Neoptera</taxon>
        <taxon>Paraneoptera</taxon>
        <taxon>Hemiptera</taxon>
        <taxon>Sternorrhyncha</taxon>
        <taxon>Aphidomorpha</taxon>
        <taxon>Aphidoidea</taxon>
        <taxon>Aphididae</taxon>
        <taxon>Macrosiphini</taxon>
        <taxon>Macrosiphum</taxon>
    </lineage>
</organism>
<dbReference type="PANTHER" id="PTHR11071:SF565">
    <property type="entry name" value="MOCA-CYP, ISOFORM A"/>
    <property type="match status" value="1"/>
</dbReference>
<evidence type="ECO:0000256" key="5">
    <source>
        <dbReference type="SAM" id="MobiDB-lite"/>
    </source>
</evidence>
<comment type="caution">
    <text evidence="7">The sequence shown here is derived from an EMBL/GenBank/DDBJ whole genome shotgun (WGS) entry which is preliminary data.</text>
</comment>
<keyword evidence="8" id="KW-1185">Reference proteome</keyword>
<evidence type="ECO:0000256" key="1">
    <source>
        <dbReference type="ARBA" id="ARBA00000971"/>
    </source>
</evidence>
<dbReference type="PANTHER" id="PTHR11071">
    <property type="entry name" value="PEPTIDYL-PROLYL CIS-TRANS ISOMERASE"/>
    <property type="match status" value="1"/>
</dbReference>
<dbReference type="Proteomes" id="UP001160148">
    <property type="component" value="Unassembled WGS sequence"/>
</dbReference>
<feature type="domain" description="PPIase cyclophilin-type" evidence="6">
    <location>
        <begin position="17"/>
        <end position="182"/>
    </location>
</feature>
<dbReference type="EC" id="5.2.1.8" evidence="2"/>
<comment type="catalytic activity">
    <reaction evidence="1">
        <text>[protein]-peptidylproline (omega=180) = [protein]-peptidylproline (omega=0)</text>
        <dbReference type="Rhea" id="RHEA:16237"/>
        <dbReference type="Rhea" id="RHEA-COMP:10747"/>
        <dbReference type="Rhea" id="RHEA-COMP:10748"/>
        <dbReference type="ChEBI" id="CHEBI:83833"/>
        <dbReference type="ChEBI" id="CHEBI:83834"/>
        <dbReference type="EC" id="5.2.1.8"/>
    </reaction>
</comment>
<dbReference type="Gene3D" id="2.40.100.10">
    <property type="entry name" value="Cyclophilin-like"/>
    <property type="match status" value="1"/>
</dbReference>
<feature type="compositionally biased region" description="Basic and acidic residues" evidence="5">
    <location>
        <begin position="330"/>
        <end position="378"/>
    </location>
</feature>
<evidence type="ECO:0000259" key="6">
    <source>
        <dbReference type="PROSITE" id="PS50072"/>
    </source>
</evidence>
<dbReference type="FunFam" id="2.40.100.10:FF:000005">
    <property type="entry name" value="Peptidyl-prolyl cis-trans isomerase G"/>
    <property type="match status" value="1"/>
</dbReference>
<dbReference type="InterPro" id="IPR029000">
    <property type="entry name" value="Cyclophilin-like_dom_sf"/>
</dbReference>
<protein>
    <recommendedName>
        <fullName evidence="2">peptidylprolyl isomerase</fullName>
        <ecNumber evidence="2">5.2.1.8</ecNumber>
    </recommendedName>
</protein>
<feature type="compositionally biased region" description="Basic and acidic residues" evidence="5">
    <location>
        <begin position="390"/>
        <end position="402"/>
    </location>
</feature>
<dbReference type="GO" id="GO:0003755">
    <property type="term" value="F:peptidyl-prolyl cis-trans isomerase activity"/>
    <property type="evidence" value="ECO:0007669"/>
    <property type="project" value="UniProtKB-KW"/>
</dbReference>
<keyword evidence="3" id="KW-0697">Rotamase</keyword>
<evidence type="ECO:0000313" key="8">
    <source>
        <dbReference type="Proteomes" id="UP001160148"/>
    </source>
</evidence>
<feature type="compositionally biased region" description="Basic and acidic residues" evidence="5">
    <location>
        <begin position="415"/>
        <end position="456"/>
    </location>
</feature>
<dbReference type="GO" id="GO:0006457">
    <property type="term" value="P:protein folding"/>
    <property type="evidence" value="ECO:0007669"/>
    <property type="project" value="TreeGrafter"/>
</dbReference>
<dbReference type="EMBL" id="CARXXK010000001">
    <property type="protein sequence ID" value="CAI6346590.1"/>
    <property type="molecule type" value="Genomic_DNA"/>
</dbReference>
<evidence type="ECO:0000256" key="4">
    <source>
        <dbReference type="ARBA" id="ARBA00023235"/>
    </source>
</evidence>
<dbReference type="AlphaFoldDB" id="A0AAV0VSL1"/>
<keyword evidence="4" id="KW-0413">Isomerase</keyword>
<dbReference type="SUPFAM" id="SSF50891">
    <property type="entry name" value="Cyclophilin-like"/>
    <property type="match status" value="1"/>
</dbReference>
<feature type="compositionally biased region" description="Basic residues" evidence="5">
    <location>
        <begin position="291"/>
        <end position="322"/>
    </location>
</feature>
<sequence length="548" mass="63510">MGVDTELVKTHVRPRCFMDVAVDNIILGRIVFELFDDFCPLTCENFRALCTGEKGMGKTTGKPLHFQGVIFHRVVKSFMVQCGDFSTGNGTGGESIFGGTFPDENFDLKHDQPFLLSMANRGPDTNGSQFFITTQPTPHLDGIHVVFGRVVSGQPVVMQIEELGVDKNSRPLQDAKVVKCGELILKSKIKQSEKSASDSETSSGSDDDKKRKRKKKKKEKESKKKTEKKLDRLKDEDDDAEAEGQLHPLVSVSNIDPEEIPAGPPNRFLSRGGPSSMFLMKPQKDNDDRPKKRNRIRGVTKSGRIVKGRGTLRFRTPSRSRSRSYTPPHWRQEQKKMITFNEFEKMEIERKEKEEEIKRREEARKKRHEEKEKREKGKNGQTPPGSPPKGSEKQNDKIEIDMMAKIEDVFQIIRDRNMKNGSDNHDNKKVDQRLSDIKKKSKGENREKFQKMEKKFERRSRSRSPKRRFNDKFRRDRVQRDGNRYHKDNRYDNKYIQGGQRNRSRDREHFDKKKKNHRRSSSSSSEDHKNKKKIKNENSFSLSPEVKD</sequence>
<dbReference type="PROSITE" id="PS50072">
    <property type="entry name" value="CSA_PPIASE_2"/>
    <property type="match status" value="1"/>
</dbReference>
<feature type="region of interest" description="Disordered" evidence="5">
    <location>
        <begin position="190"/>
        <end position="402"/>
    </location>
</feature>
<feature type="compositionally biased region" description="Basic and acidic residues" evidence="5">
    <location>
        <begin position="468"/>
        <end position="493"/>
    </location>
</feature>
<proteinExistence type="predicted"/>
<evidence type="ECO:0000256" key="3">
    <source>
        <dbReference type="ARBA" id="ARBA00023110"/>
    </source>
</evidence>
<dbReference type="PRINTS" id="PR00153">
    <property type="entry name" value="CSAPPISMRASE"/>
</dbReference>
<name>A0AAV0VSL1_9HEMI</name>
<dbReference type="Pfam" id="PF00160">
    <property type="entry name" value="Pro_isomerase"/>
    <property type="match status" value="1"/>
</dbReference>